<evidence type="ECO:0000256" key="1">
    <source>
        <dbReference type="SAM" id="SignalP"/>
    </source>
</evidence>
<keyword evidence="3" id="KW-1185">Reference proteome</keyword>
<evidence type="ECO:0008006" key="4">
    <source>
        <dbReference type="Google" id="ProtNLM"/>
    </source>
</evidence>
<accession>A0A0K1E6C3</accession>
<dbReference type="RefSeq" id="WP_156338021.1">
    <property type="nucleotide sequence ID" value="NZ_CP012159.1"/>
</dbReference>
<dbReference type="STRING" id="52.CMC5_002110"/>
<feature type="signal peptide" evidence="1">
    <location>
        <begin position="1"/>
        <end position="26"/>
    </location>
</feature>
<dbReference type="KEGG" id="ccro:CMC5_002110"/>
<dbReference type="EMBL" id="CP012159">
    <property type="protein sequence ID" value="AKT36098.1"/>
    <property type="molecule type" value="Genomic_DNA"/>
</dbReference>
<sequence>MKSTRRTRPATLALTAMVLASSTASGRLPLGDFDRATRAREAILEMELGAARAILDGADPSDPALTLEQARLLIYDADCDGAAALLARSDLAATREGAALGDIARGCARGTAATVVVEDQERGVWVRLQDDDDRGFVPLIADVADRVRAVLAKDLGVELPRPLRIDLVRDQHTLAAHTGLPLEAAQTTGTVAVAKWGRVIMISPRATTRGYGWLDTLAHEMTHLALSRGTRDNAPLWLQEGVAKREEVRWREPDPFDDIPPVDAVALLGLEKGLGRPLDKLGPSIAMLPTAEEASVAFAEVASFIRYWANENGDEALPQLLVRLKEATEPGDVDRAIAAVSGTDLAGWDKRWRSWLSTTRRDVPQELLPWGDVPNRKEVAKRLRLGDLLDARGHHTAAATQLARAQTLAPHEALARSGLTAALLAAGERGSALPLVEKVEDVHNRVARWWTLHGLLHGGDGPEADRAYANGIALDPLDAKVACEEKLAPELPRDPLRAGICEMARRTPR</sequence>
<dbReference type="Gene3D" id="1.25.40.10">
    <property type="entry name" value="Tetratricopeptide repeat domain"/>
    <property type="match status" value="1"/>
</dbReference>
<dbReference type="AlphaFoldDB" id="A0A0K1E6C3"/>
<evidence type="ECO:0000313" key="3">
    <source>
        <dbReference type="Proteomes" id="UP000067626"/>
    </source>
</evidence>
<organism evidence="2 3">
    <name type="scientific">Chondromyces crocatus</name>
    <dbReference type="NCBI Taxonomy" id="52"/>
    <lineage>
        <taxon>Bacteria</taxon>
        <taxon>Pseudomonadati</taxon>
        <taxon>Myxococcota</taxon>
        <taxon>Polyangia</taxon>
        <taxon>Polyangiales</taxon>
        <taxon>Polyangiaceae</taxon>
        <taxon>Chondromyces</taxon>
    </lineage>
</organism>
<dbReference type="OrthoDB" id="5483566at2"/>
<dbReference type="InterPro" id="IPR011990">
    <property type="entry name" value="TPR-like_helical_dom_sf"/>
</dbReference>
<keyword evidence="1" id="KW-0732">Signal</keyword>
<gene>
    <name evidence="2" type="ORF">CMC5_002110</name>
</gene>
<name>A0A0K1E6C3_CHOCO</name>
<reference evidence="2 3" key="1">
    <citation type="submission" date="2015-07" db="EMBL/GenBank/DDBJ databases">
        <title>Genome analysis of myxobacterium Chondromyces crocatus Cm c5 reveals a high potential for natural compound synthesis and the genetic basis for the loss of fruiting body formation.</title>
        <authorList>
            <person name="Zaburannyi N."/>
            <person name="Bunk B."/>
            <person name="Maier J."/>
            <person name="Overmann J."/>
            <person name="Mueller R."/>
        </authorList>
    </citation>
    <scope>NUCLEOTIDE SEQUENCE [LARGE SCALE GENOMIC DNA]</scope>
    <source>
        <strain evidence="2 3">Cm c5</strain>
    </source>
</reference>
<proteinExistence type="predicted"/>
<evidence type="ECO:0000313" key="2">
    <source>
        <dbReference type="EMBL" id="AKT36098.1"/>
    </source>
</evidence>
<feature type="chain" id="PRO_5005458941" description="Peptidase MA-like domain-containing protein" evidence="1">
    <location>
        <begin position="27"/>
        <end position="509"/>
    </location>
</feature>
<dbReference type="Proteomes" id="UP000067626">
    <property type="component" value="Chromosome"/>
</dbReference>
<protein>
    <recommendedName>
        <fullName evidence="4">Peptidase MA-like domain-containing protein</fullName>
    </recommendedName>
</protein>
<dbReference type="SUPFAM" id="SSF48452">
    <property type="entry name" value="TPR-like"/>
    <property type="match status" value="1"/>
</dbReference>